<protein>
    <submittedName>
        <fullName evidence="1">Uncharacterized protein</fullName>
    </submittedName>
</protein>
<gene>
    <name evidence="1" type="ORF">MJO28_000314</name>
</gene>
<reference evidence="2" key="1">
    <citation type="journal article" date="2018" name="BMC Genomics">
        <title>Genomic insights into host adaptation between the wheat stripe rust pathogen (Puccinia striiformis f. sp. tritici) and the barley stripe rust pathogen (Puccinia striiformis f. sp. hordei).</title>
        <authorList>
            <person name="Xia C."/>
            <person name="Wang M."/>
            <person name="Yin C."/>
            <person name="Cornejo O.E."/>
            <person name="Hulbert S.H."/>
            <person name="Chen X."/>
        </authorList>
    </citation>
    <scope>NUCLEOTIDE SEQUENCE [LARGE SCALE GENOMIC DNA]</scope>
    <source>
        <strain evidence="2">93-210</strain>
    </source>
</reference>
<reference evidence="1 2" key="3">
    <citation type="journal article" date="2022" name="Microbiol. Spectr.">
        <title>Folding features and dynamics of 3D genome architecture in plant fungal pathogens.</title>
        <authorList>
            <person name="Xia C."/>
        </authorList>
    </citation>
    <scope>NUCLEOTIDE SEQUENCE [LARGE SCALE GENOMIC DNA]</scope>
    <source>
        <strain evidence="1 2">93-210</strain>
    </source>
</reference>
<reference evidence="2" key="2">
    <citation type="journal article" date="2018" name="Mol. Plant Microbe Interact.">
        <title>Genome sequence resources for the wheat stripe rust pathogen (Puccinia striiformis f. sp. tritici) and the barley stripe rust pathogen (Puccinia striiformis f. sp. hordei).</title>
        <authorList>
            <person name="Xia C."/>
            <person name="Wang M."/>
            <person name="Yin C."/>
            <person name="Cornejo O.E."/>
            <person name="Hulbert S.H."/>
            <person name="Chen X."/>
        </authorList>
    </citation>
    <scope>NUCLEOTIDE SEQUENCE [LARGE SCALE GENOMIC DNA]</scope>
    <source>
        <strain evidence="2">93-210</strain>
    </source>
</reference>
<organism evidence="1 2">
    <name type="scientific">Puccinia striiformis f. sp. tritici</name>
    <dbReference type="NCBI Taxonomy" id="168172"/>
    <lineage>
        <taxon>Eukaryota</taxon>
        <taxon>Fungi</taxon>
        <taxon>Dikarya</taxon>
        <taxon>Basidiomycota</taxon>
        <taxon>Pucciniomycotina</taxon>
        <taxon>Pucciniomycetes</taxon>
        <taxon>Pucciniales</taxon>
        <taxon>Pucciniaceae</taxon>
        <taxon>Puccinia</taxon>
    </lineage>
</organism>
<comment type="caution">
    <text evidence="1">The sequence shown here is derived from an EMBL/GenBank/DDBJ whole genome shotgun (WGS) entry which is preliminary data.</text>
</comment>
<evidence type="ECO:0000313" key="1">
    <source>
        <dbReference type="EMBL" id="KAI7962220.1"/>
    </source>
</evidence>
<dbReference type="EMBL" id="CM045865">
    <property type="protein sequence ID" value="KAI7962220.1"/>
    <property type="molecule type" value="Genomic_DNA"/>
</dbReference>
<dbReference type="Proteomes" id="UP001060170">
    <property type="component" value="Chromosome 1"/>
</dbReference>
<accession>A0ACC0EX13</accession>
<name>A0ACC0EX13_9BASI</name>
<proteinExistence type="predicted"/>
<sequence length="155" mass="17275">MNHIKPAFLLCVFGASTFVMSNCTQHQPIRGCSNGPLDERNFFIPLATHNCGSYLRWCCPAGKLQVSQVPYQNCLLDHKLRTKSHRQKRLVARKKSNPAVALHPKFQTMEPSTIGEGRDGVILNGLILTGAKLFATSFLLSSFSTLNCERRSRNA</sequence>
<evidence type="ECO:0000313" key="2">
    <source>
        <dbReference type="Proteomes" id="UP001060170"/>
    </source>
</evidence>
<keyword evidence="2" id="KW-1185">Reference proteome</keyword>